<name>A0A918SGI0_9FLAO</name>
<proteinExistence type="predicted"/>
<protein>
    <submittedName>
        <fullName evidence="1">Alpha/beta hydrolase</fullName>
    </submittedName>
</protein>
<keyword evidence="2" id="KW-1185">Reference proteome</keyword>
<evidence type="ECO:0000313" key="1">
    <source>
        <dbReference type="EMBL" id="GHA41628.1"/>
    </source>
</evidence>
<dbReference type="Gene3D" id="3.40.50.1820">
    <property type="entry name" value="alpha/beta hydrolase"/>
    <property type="match status" value="1"/>
</dbReference>
<dbReference type="GO" id="GO:0016787">
    <property type="term" value="F:hydrolase activity"/>
    <property type="evidence" value="ECO:0007669"/>
    <property type="project" value="UniProtKB-KW"/>
</dbReference>
<dbReference type="EMBL" id="BMXB01000010">
    <property type="protein sequence ID" value="GHA41628.1"/>
    <property type="molecule type" value="Genomic_DNA"/>
</dbReference>
<reference evidence="1" key="1">
    <citation type="journal article" date="2014" name="Int. J. Syst. Evol. Microbiol.">
        <title>Complete genome sequence of Corynebacterium casei LMG S-19264T (=DSM 44701T), isolated from a smear-ripened cheese.</title>
        <authorList>
            <consortium name="US DOE Joint Genome Institute (JGI-PGF)"/>
            <person name="Walter F."/>
            <person name="Albersmeier A."/>
            <person name="Kalinowski J."/>
            <person name="Ruckert C."/>
        </authorList>
    </citation>
    <scope>NUCLEOTIDE SEQUENCE</scope>
    <source>
        <strain evidence="1">KCTC 12719</strain>
    </source>
</reference>
<gene>
    <name evidence="1" type="ORF">GCM10007103_23640</name>
</gene>
<dbReference type="AlphaFoldDB" id="A0A918SGI0"/>
<sequence length="232" mass="27344">MKEDSLIHVYCMPGLAANPTIFENIELPKEKYEIHWLDWLLPKKRETLNEYAQRLCKKVKHDNIVLIGVSFGGVVVQEMAQFLTVKRLIIISSVKCQRELPRRMRYAKSTGFFRILPTSLAGQLDFLEKLAVGDYAQKRIKLYRKYLSITDTRYLDWAIAQMVCWDKRDPMQEIVHIHGDKDEIFPHKYIEGCITVPGGTHVMIINRFRWFNEHLDEIIETGKLQKTKEEQY</sequence>
<organism evidence="1 2">
    <name type="scientific">Salinimicrobium marinum</name>
    <dbReference type="NCBI Taxonomy" id="680283"/>
    <lineage>
        <taxon>Bacteria</taxon>
        <taxon>Pseudomonadati</taxon>
        <taxon>Bacteroidota</taxon>
        <taxon>Flavobacteriia</taxon>
        <taxon>Flavobacteriales</taxon>
        <taxon>Flavobacteriaceae</taxon>
        <taxon>Salinimicrobium</taxon>
    </lineage>
</organism>
<comment type="caution">
    <text evidence="1">The sequence shown here is derived from an EMBL/GenBank/DDBJ whole genome shotgun (WGS) entry which is preliminary data.</text>
</comment>
<reference evidence="1" key="2">
    <citation type="submission" date="2020-09" db="EMBL/GenBank/DDBJ databases">
        <authorList>
            <person name="Sun Q."/>
            <person name="Kim S."/>
        </authorList>
    </citation>
    <scope>NUCLEOTIDE SEQUENCE</scope>
    <source>
        <strain evidence="1">KCTC 12719</strain>
    </source>
</reference>
<accession>A0A918SGI0</accession>
<evidence type="ECO:0000313" key="2">
    <source>
        <dbReference type="Proteomes" id="UP000610456"/>
    </source>
</evidence>
<dbReference type="InterPro" id="IPR029058">
    <property type="entry name" value="AB_hydrolase_fold"/>
</dbReference>
<dbReference type="RefSeq" id="WP_189604973.1">
    <property type="nucleotide sequence ID" value="NZ_BMXB01000010.1"/>
</dbReference>
<dbReference type="SUPFAM" id="SSF53474">
    <property type="entry name" value="alpha/beta-Hydrolases"/>
    <property type="match status" value="1"/>
</dbReference>
<keyword evidence="1" id="KW-0378">Hydrolase</keyword>
<dbReference type="Proteomes" id="UP000610456">
    <property type="component" value="Unassembled WGS sequence"/>
</dbReference>